<evidence type="ECO:0000256" key="7">
    <source>
        <dbReference type="ARBA" id="ARBA00029440"/>
    </source>
</evidence>
<dbReference type="EMBL" id="BART01002997">
    <property type="protein sequence ID" value="GAG71048.1"/>
    <property type="molecule type" value="Genomic_DNA"/>
</dbReference>
<reference evidence="9" key="1">
    <citation type="journal article" date="2014" name="Front. Microbiol.">
        <title>High frequency of phylogenetically diverse reductive dehalogenase-homologous genes in deep subseafloor sedimentary metagenomes.</title>
        <authorList>
            <person name="Kawai M."/>
            <person name="Futagami T."/>
            <person name="Toyoda A."/>
            <person name="Takaki Y."/>
            <person name="Nishi S."/>
            <person name="Hori S."/>
            <person name="Arai W."/>
            <person name="Tsubouchi T."/>
            <person name="Morono Y."/>
            <person name="Uchiyama I."/>
            <person name="Ito T."/>
            <person name="Fujiyama A."/>
            <person name="Inagaki F."/>
            <person name="Takami H."/>
        </authorList>
    </citation>
    <scope>NUCLEOTIDE SEQUENCE</scope>
    <source>
        <strain evidence="9">Expedition CK06-06</strain>
    </source>
</reference>
<dbReference type="PANTHER" id="PTHR42885">
    <property type="entry name" value="HISTIDINOL-PHOSPHATE AMINOTRANSFERASE-RELATED"/>
    <property type="match status" value="1"/>
</dbReference>
<protein>
    <recommendedName>
        <fullName evidence="8">Aminotransferase class I/classII large domain-containing protein</fullName>
    </recommendedName>
</protein>
<dbReference type="InterPro" id="IPR005861">
    <property type="entry name" value="HisP_aminotrans"/>
</dbReference>
<comment type="cofactor">
    <cofactor evidence="1">
        <name>pyridoxal 5'-phosphate</name>
        <dbReference type="ChEBI" id="CHEBI:597326"/>
    </cofactor>
</comment>
<dbReference type="GO" id="GO:0004400">
    <property type="term" value="F:histidinol-phosphate transaminase activity"/>
    <property type="evidence" value="ECO:0007669"/>
    <property type="project" value="InterPro"/>
</dbReference>
<dbReference type="AlphaFoldDB" id="X1AEF4"/>
<organism evidence="9">
    <name type="scientific">marine sediment metagenome</name>
    <dbReference type="NCBI Taxonomy" id="412755"/>
    <lineage>
        <taxon>unclassified sequences</taxon>
        <taxon>metagenomes</taxon>
        <taxon>ecological metagenomes</taxon>
    </lineage>
</organism>
<dbReference type="InterPro" id="IPR015421">
    <property type="entry name" value="PyrdxlP-dep_Trfase_major"/>
</dbReference>
<dbReference type="InterPro" id="IPR015422">
    <property type="entry name" value="PyrdxlP-dep_Trfase_small"/>
</dbReference>
<dbReference type="HAMAP" id="MF_01023">
    <property type="entry name" value="HisC_aminotrans_2"/>
    <property type="match status" value="1"/>
</dbReference>
<dbReference type="Gene3D" id="3.90.1150.10">
    <property type="entry name" value="Aspartate Aminotransferase, domain 1"/>
    <property type="match status" value="1"/>
</dbReference>
<dbReference type="CDD" id="cd00609">
    <property type="entry name" value="AAT_like"/>
    <property type="match status" value="1"/>
</dbReference>
<accession>X1AEF4</accession>
<dbReference type="InterPro" id="IPR015424">
    <property type="entry name" value="PyrdxlP-dep_Trfase"/>
</dbReference>
<keyword evidence="4" id="KW-0808">Transferase</keyword>
<dbReference type="SUPFAM" id="SSF53383">
    <property type="entry name" value="PLP-dependent transferases"/>
    <property type="match status" value="1"/>
</dbReference>
<evidence type="ECO:0000256" key="6">
    <source>
        <dbReference type="ARBA" id="ARBA00023102"/>
    </source>
</evidence>
<evidence type="ECO:0000259" key="8">
    <source>
        <dbReference type="Pfam" id="PF00155"/>
    </source>
</evidence>
<proteinExistence type="inferred from homology"/>
<feature type="domain" description="Aminotransferase class I/classII large" evidence="8">
    <location>
        <begin position="42"/>
        <end position="362"/>
    </location>
</feature>
<dbReference type="GO" id="GO:0000105">
    <property type="term" value="P:L-histidine biosynthetic process"/>
    <property type="evidence" value="ECO:0007669"/>
    <property type="project" value="UniProtKB-KW"/>
</dbReference>
<dbReference type="GO" id="GO:0030170">
    <property type="term" value="F:pyridoxal phosphate binding"/>
    <property type="evidence" value="ECO:0007669"/>
    <property type="project" value="InterPro"/>
</dbReference>
<name>X1AEF4_9ZZZZ</name>
<dbReference type="InterPro" id="IPR004839">
    <property type="entry name" value="Aminotransferase_I/II_large"/>
</dbReference>
<dbReference type="Pfam" id="PF00155">
    <property type="entry name" value="Aminotran_1_2"/>
    <property type="match status" value="1"/>
</dbReference>
<dbReference type="Gene3D" id="3.40.640.10">
    <property type="entry name" value="Type I PLP-dependent aspartate aminotransferase-like (Major domain)"/>
    <property type="match status" value="1"/>
</dbReference>
<evidence type="ECO:0000313" key="9">
    <source>
        <dbReference type="EMBL" id="GAG71048.1"/>
    </source>
</evidence>
<keyword evidence="5" id="KW-0663">Pyridoxal phosphate</keyword>
<gene>
    <name evidence="9" type="ORF">S01H4_08644</name>
</gene>
<evidence type="ECO:0000256" key="1">
    <source>
        <dbReference type="ARBA" id="ARBA00001933"/>
    </source>
</evidence>
<keyword evidence="2" id="KW-0032">Aminotransferase</keyword>
<evidence type="ECO:0000256" key="3">
    <source>
        <dbReference type="ARBA" id="ARBA00022605"/>
    </source>
</evidence>
<dbReference type="NCBIfam" id="TIGR01141">
    <property type="entry name" value="hisC"/>
    <property type="match status" value="1"/>
</dbReference>
<comment type="pathway">
    <text evidence="7">Amino-acid biosynthesis.</text>
</comment>
<keyword evidence="3" id="KW-0028">Amino-acid biosynthesis</keyword>
<dbReference type="PANTHER" id="PTHR42885:SF2">
    <property type="entry name" value="HISTIDINOL-PHOSPHATE AMINOTRANSFERASE"/>
    <property type="match status" value="1"/>
</dbReference>
<evidence type="ECO:0000256" key="4">
    <source>
        <dbReference type="ARBA" id="ARBA00022679"/>
    </source>
</evidence>
<evidence type="ECO:0000256" key="2">
    <source>
        <dbReference type="ARBA" id="ARBA00022576"/>
    </source>
</evidence>
<sequence length="367" mass="40858">MRGMSEEGIARLVRSDLVAFGGYVASKAPEAVAEKAKVSVEDVIKLDANENPYGCSPRVKQALGTYPYFNIYPDAMQTELRKLLQGYTGVGAEHIIASNGSDQLIDLVLRLFVGPGDEVINCVPTFDIFRFSTILCHGKQVEVPRDENYLVDVSAVKRAISKKTKMILLANPNNPTGTPTPQKDVLELVDTGVPVLADEAYVEFSGETVTPLVTQYKNLMVLRTFSKWAGLAGLRIGYGIFPPKIVEYLFKIKMPYSVNVAALVAVRESLKDIDYLRDRVKIIVAERERLFGELSKLKWLKSFPSRANFIFCHVLNGKASQIQQELQNRGILVRHIDQPLLRNSIRIGVGKPEHTDALIKALKEIVQ</sequence>
<keyword evidence="6" id="KW-0368">Histidine biosynthesis</keyword>
<comment type="caution">
    <text evidence="9">The sequence shown here is derived from an EMBL/GenBank/DDBJ whole genome shotgun (WGS) entry which is preliminary data.</text>
</comment>
<evidence type="ECO:0000256" key="5">
    <source>
        <dbReference type="ARBA" id="ARBA00022898"/>
    </source>
</evidence>